<keyword evidence="5 9" id="KW-0808">Transferase</keyword>
<dbReference type="Proteomes" id="UP000593766">
    <property type="component" value="Chromosome"/>
</dbReference>
<evidence type="ECO:0000256" key="2">
    <source>
        <dbReference type="ARBA" id="ARBA00005369"/>
    </source>
</evidence>
<sequence>MSFHEQRSRVVELLVDSGYLRNPRIIKALLTVPRELFVPEAMRKYAYHDTPLPIGWGQTISAIHMVAIMTEELDPEPGNKVLEIGTGSGYQAAVLAEIVAKQDSGGGHVYSIERISELASFARKNLEKAGYSENVTVLVGDGTLGYREAAPYDRIIVTAAAPDIPPPLLEQLGDPGILVAPVGDRYFQRLLIVEKKNGRINKRWGIECVFVPLIGRYGWSVEERWKN</sequence>
<evidence type="ECO:0000256" key="4">
    <source>
        <dbReference type="ARBA" id="ARBA00022603"/>
    </source>
</evidence>
<dbReference type="KEGG" id="tcs:IMZ38_02700"/>
<keyword evidence="11" id="KW-1185">Reference proteome</keyword>
<evidence type="ECO:0000256" key="6">
    <source>
        <dbReference type="ARBA" id="ARBA00022691"/>
    </source>
</evidence>
<dbReference type="NCBIfam" id="TIGR00080">
    <property type="entry name" value="pimt"/>
    <property type="match status" value="1"/>
</dbReference>
<evidence type="ECO:0000256" key="7">
    <source>
        <dbReference type="ARBA" id="ARBA00025330"/>
    </source>
</evidence>
<comment type="similarity">
    <text evidence="2 9">Belongs to the methyltransferase superfamily. L-isoaspartyl/D-aspartyl protein methyltransferase family.</text>
</comment>
<dbReference type="CDD" id="cd02440">
    <property type="entry name" value="AdoMet_MTases"/>
    <property type="match status" value="1"/>
</dbReference>
<evidence type="ECO:0000313" key="11">
    <source>
        <dbReference type="Proteomes" id="UP000593766"/>
    </source>
</evidence>
<dbReference type="NCBIfam" id="NF001453">
    <property type="entry name" value="PRK00312.1"/>
    <property type="match status" value="1"/>
</dbReference>
<dbReference type="FunFam" id="3.40.50.150:FF:000010">
    <property type="entry name" value="Protein-L-isoaspartate O-methyltransferase"/>
    <property type="match status" value="1"/>
</dbReference>
<dbReference type="GO" id="GO:0032259">
    <property type="term" value="P:methylation"/>
    <property type="evidence" value="ECO:0007669"/>
    <property type="project" value="UniProtKB-KW"/>
</dbReference>
<name>A0A7M1US20_9CREN</name>
<evidence type="ECO:0000256" key="1">
    <source>
        <dbReference type="ARBA" id="ARBA00004496"/>
    </source>
</evidence>
<comment type="subcellular location">
    <subcellularLocation>
        <location evidence="1 9">Cytoplasm</location>
    </subcellularLocation>
</comment>
<reference evidence="10 11" key="1">
    <citation type="submission" date="2020-10" db="EMBL/GenBank/DDBJ databases">
        <title>Complete genome sequence of Thermosphaera aggregans strain 3507.</title>
        <authorList>
            <person name="Zayulina K.S."/>
            <person name="Elcheninov A.G."/>
            <person name="Toshchakov S.V."/>
            <person name="Kublanov I.V."/>
            <person name="Kochetkova T.V."/>
        </authorList>
    </citation>
    <scope>NUCLEOTIDE SEQUENCE [LARGE SCALE GENOMIC DNA]</scope>
    <source>
        <strain evidence="10 11">3507</strain>
    </source>
</reference>
<dbReference type="RefSeq" id="WP_193436642.1">
    <property type="nucleotide sequence ID" value="NZ_CP063144.1"/>
</dbReference>
<dbReference type="GO" id="GO:0030091">
    <property type="term" value="P:protein repair"/>
    <property type="evidence" value="ECO:0007669"/>
    <property type="project" value="UniProtKB-UniRule"/>
</dbReference>
<gene>
    <name evidence="9" type="primary">pcm</name>
    <name evidence="10" type="ORF">IMZ38_02700</name>
</gene>
<dbReference type="InterPro" id="IPR029063">
    <property type="entry name" value="SAM-dependent_MTases_sf"/>
</dbReference>
<evidence type="ECO:0000256" key="8">
    <source>
        <dbReference type="ARBA" id="ARBA00029295"/>
    </source>
</evidence>
<evidence type="ECO:0000256" key="5">
    <source>
        <dbReference type="ARBA" id="ARBA00022679"/>
    </source>
</evidence>
<dbReference type="NCBIfam" id="NF010549">
    <property type="entry name" value="PRK13942.1"/>
    <property type="match status" value="1"/>
</dbReference>
<dbReference type="InterPro" id="IPR000682">
    <property type="entry name" value="PCMT"/>
</dbReference>
<dbReference type="HAMAP" id="MF_00090">
    <property type="entry name" value="PIMT"/>
    <property type="match status" value="1"/>
</dbReference>
<dbReference type="Gene3D" id="3.40.50.150">
    <property type="entry name" value="Vaccinia Virus protein VP39"/>
    <property type="match status" value="1"/>
</dbReference>
<accession>A0A7M1US20</accession>
<dbReference type="AlphaFoldDB" id="A0A7M1US20"/>
<dbReference type="PROSITE" id="PS01279">
    <property type="entry name" value="PCMT"/>
    <property type="match status" value="1"/>
</dbReference>
<dbReference type="GO" id="GO:0005737">
    <property type="term" value="C:cytoplasm"/>
    <property type="evidence" value="ECO:0007669"/>
    <property type="project" value="UniProtKB-SubCell"/>
</dbReference>
<dbReference type="Pfam" id="PF01135">
    <property type="entry name" value="PCMT"/>
    <property type="match status" value="1"/>
</dbReference>
<dbReference type="OrthoDB" id="33618at2157"/>
<feature type="active site" evidence="9">
    <location>
        <position position="61"/>
    </location>
</feature>
<comment type="function">
    <text evidence="7 9">Catalyzes the methyl esterification of L-isoaspartyl residues in peptides and proteins that result from spontaneous decomposition of normal L-aspartyl and L-asparaginyl residues. It plays a role in the repair and/or degradation of damaged proteins.</text>
</comment>
<evidence type="ECO:0000256" key="9">
    <source>
        <dbReference type="HAMAP-Rule" id="MF_00090"/>
    </source>
</evidence>
<dbReference type="PANTHER" id="PTHR11579">
    <property type="entry name" value="PROTEIN-L-ISOASPARTATE O-METHYLTRANSFERASE"/>
    <property type="match status" value="1"/>
</dbReference>
<organism evidence="10 11">
    <name type="scientific">Thermosphaera chiliense</name>
    <dbReference type="NCBI Taxonomy" id="3402707"/>
    <lineage>
        <taxon>Archaea</taxon>
        <taxon>Thermoproteota</taxon>
        <taxon>Thermoprotei</taxon>
        <taxon>Desulfurococcales</taxon>
        <taxon>Desulfurococcaceae</taxon>
        <taxon>Thermosphaera</taxon>
    </lineage>
</organism>
<dbReference type="PANTHER" id="PTHR11579:SF0">
    <property type="entry name" value="PROTEIN-L-ISOASPARTATE(D-ASPARTATE) O-METHYLTRANSFERASE"/>
    <property type="match status" value="1"/>
</dbReference>
<evidence type="ECO:0000313" key="10">
    <source>
        <dbReference type="EMBL" id="QOR94846.1"/>
    </source>
</evidence>
<keyword evidence="4 9" id="KW-0489">Methyltransferase</keyword>
<proteinExistence type="inferred from homology"/>
<dbReference type="GO" id="GO:0004719">
    <property type="term" value="F:protein-L-isoaspartate (D-aspartate) O-methyltransferase activity"/>
    <property type="evidence" value="ECO:0007669"/>
    <property type="project" value="UniProtKB-UniRule"/>
</dbReference>
<dbReference type="EC" id="2.1.1.77" evidence="9"/>
<protein>
    <recommendedName>
        <fullName evidence="9">Protein-L-isoaspartate O-methyltransferase</fullName>
        <ecNumber evidence="9">2.1.1.77</ecNumber>
    </recommendedName>
    <alternativeName>
        <fullName evidence="9">L-isoaspartyl protein carboxyl methyltransferase</fullName>
    </alternativeName>
    <alternativeName>
        <fullName evidence="9">Protein L-isoaspartyl methyltransferase</fullName>
    </alternativeName>
    <alternativeName>
        <fullName evidence="9">Protein-beta-aspartate methyltransferase</fullName>
        <shortName evidence="9">PIMT</shortName>
    </alternativeName>
</protein>
<dbReference type="EMBL" id="CP063144">
    <property type="protein sequence ID" value="QOR94846.1"/>
    <property type="molecule type" value="Genomic_DNA"/>
</dbReference>
<dbReference type="GeneID" id="59454292"/>
<keyword evidence="6 9" id="KW-0949">S-adenosyl-L-methionine</keyword>
<evidence type="ECO:0000256" key="3">
    <source>
        <dbReference type="ARBA" id="ARBA00022490"/>
    </source>
</evidence>
<keyword evidence="3 9" id="KW-0963">Cytoplasm</keyword>
<comment type="catalytic activity">
    <reaction evidence="8 9">
        <text>[protein]-L-isoaspartate + S-adenosyl-L-methionine = [protein]-L-isoaspartate alpha-methyl ester + S-adenosyl-L-homocysteine</text>
        <dbReference type="Rhea" id="RHEA:12705"/>
        <dbReference type="Rhea" id="RHEA-COMP:12143"/>
        <dbReference type="Rhea" id="RHEA-COMP:12144"/>
        <dbReference type="ChEBI" id="CHEBI:57856"/>
        <dbReference type="ChEBI" id="CHEBI:59789"/>
        <dbReference type="ChEBI" id="CHEBI:90596"/>
        <dbReference type="ChEBI" id="CHEBI:90598"/>
        <dbReference type="EC" id="2.1.1.77"/>
    </reaction>
</comment>
<dbReference type="SUPFAM" id="SSF53335">
    <property type="entry name" value="S-adenosyl-L-methionine-dependent methyltransferases"/>
    <property type="match status" value="1"/>
</dbReference>